<protein>
    <submittedName>
        <fullName evidence="13">Riboflavin biosynthesis protein RibF</fullName>
        <ecNumber evidence="13">2.7.1.26</ecNumber>
        <ecNumber evidence="13">2.7.7.2</ecNumber>
    </submittedName>
</protein>
<keyword evidence="14" id="KW-1185">Reference proteome</keyword>
<dbReference type="GO" id="GO:0006747">
    <property type="term" value="P:FAD biosynthetic process"/>
    <property type="evidence" value="ECO:0007669"/>
    <property type="project" value="UniProtKB-UniPathway"/>
</dbReference>
<evidence type="ECO:0000256" key="3">
    <source>
        <dbReference type="ARBA" id="ARBA00022630"/>
    </source>
</evidence>
<organism evidence="13 14">
    <name type="scientific">Bifidobacterium [indicum] DSM 20214 = LMG 11587</name>
    <dbReference type="NCBI Taxonomy" id="1341694"/>
    <lineage>
        <taxon>Bacteria</taxon>
        <taxon>Bacillati</taxon>
        <taxon>Actinomycetota</taxon>
        <taxon>Actinomycetes</taxon>
        <taxon>Bifidobacteriales</taxon>
        <taxon>Bifidobacteriaceae</taxon>
        <taxon>Bifidobacterium</taxon>
    </lineage>
</organism>
<dbReference type="InterPro" id="IPR014729">
    <property type="entry name" value="Rossmann-like_a/b/a_fold"/>
</dbReference>
<feature type="domain" description="Riboflavin kinase" evidence="12">
    <location>
        <begin position="228"/>
        <end position="390"/>
    </location>
</feature>
<evidence type="ECO:0000256" key="1">
    <source>
        <dbReference type="ARBA" id="ARBA00004726"/>
    </source>
</evidence>
<gene>
    <name evidence="13" type="ORF">BINDI_1061</name>
</gene>
<keyword evidence="9" id="KW-0067">ATP-binding</keyword>
<evidence type="ECO:0000259" key="12">
    <source>
        <dbReference type="SMART" id="SM00904"/>
    </source>
</evidence>
<dbReference type="AlphaFoldDB" id="A0A087VVG2"/>
<sequence length="394" mass="43072">MKVSRLKPNPAGIVEWPVLSTTRGSVLTVGEFDGVHRGHQAVLERVVDLAAESDSTAVAIMFDPSPKRVHLYADTHAMADLPNDLLGHDSEEVMGVDERVRLMEEMGLDRVLIVHYTLAFAAKSYRFFIRQLVDRLGMQTLVLGRDARMGAGRTGDVAAIGDLAEETGMFRLDVVDDRGPGYVSLGGDGAVEPSEASSGEGRRRVRVWSTTNLRHLLAEGRVREASEIMGRVHSVEGLVVHGEQRGRELGFPTANLSSEHSGYMPMDGVYAGWLVDMGPVRDASRDGEGEGPTGGVAKTLDRHVRLASGSPWRMPAAISIGTKETFQSEGGHAERVLEANVITDNWLELYGHRVRIEFLDFLRPQERYADADELKDQLALDAQHTGVLTDKAVG</sequence>
<evidence type="ECO:0000256" key="7">
    <source>
        <dbReference type="ARBA" id="ARBA00022741"/>
    </source>
</evidence>
<keyword evidence="7" id="KW-0547">Nucleotide-binding</keyword>
<evidence type="ECO:0000313" key="13">
    <source>
        <dbReference type="EMBL" id="AIC92324.1"/>
    </source>
</evidence>
<dbReference type="CDD" id="cd02064">
    <property type="entry name" value="FAD_synthetase_N"/>
    <property type="match status" value="1"/>
</dbReference>
<dbReference type="SUPFAM" id="SSF82114">
    <property type="entry name" value="Riboflavin kinase-like"/>
    <property type="match status" value="1"/>
</dbReference>
<dbReference type="InterPro" id="IPR015865">
    <property type="entry name" value="Riboflavin_kinase_bac/euk"/>
</dbReference>
<evidence type="ECO:0000256" key="5">
    <source>
        <dbReference type="ARBA" id="ARBA00022679"/>
    </source>
</evidence>
<dbReference type="OrthoDB" id="9803667at2"/>
<dbReference type="PANTHER" id="PTHR22749:SF6">
    <property type="entry name" value="RIBOFLAVIN KINASE"/>
    <property type="match status" value="1"/>
</dbReference>
<dbReference type="EC" id="2.7.7.2" evidence="13"/>
<dbReference type="Gene3D" id="3.40.50.620">
    <property type="entry name" value="HUPs"/>
    <property type="match status" value="1"/>
</dbReference>
<evidence type="ECO:0000256" key="2">
    <source>
        <dbReference type="ARBA" id="ARBA00010214"/>
    </source>
</evidence>
<dbReference type="HOGENOM" id="CLU_048437_0_0_11"/>
<keyword evidence="3" id="KW-0285">Flavoprotein</keyword>
<dbReference type="KEGG" id="bii:BINDI_1061"/>
<evidence type="ECO:0000256" key="10">
    <source>
        <dbReference type="ARBA" id="ARBA00047880"/>
    </source>
</evidence>
<comment type="catalytic activity">
    <reaction evidence="10">
        <text>riboflavin + ATP = FMN + ADP + H(+)</text>
        <dbReference type="Rhea" id="RHEA:14357"/>
        <dbReference type="ChEBI" id="CHEBI:15378"/>
        <dbReference type="ChEBI" id="CHEBI:30616"/>
        <dbReference type="ChEBI" id="CHEBI:57986"/>
        <dbReference type="ChEBI" id="CHEBI:58210"/>
        <dbReference type="ChEBI" id="CHEBI:456216"/>
        <dbReference type="EC" id="2.7.1.26"/>
    </reaction>
</comment>
<dbReference type="GO" id="GO:0008531">
    <property type="term" value="F:riboflavin kinase activity"/>
    <property type="evidence" value="ECO:0007669"/>
    <property type="project" value="UniProtKB-EC"/>
</dbReference>
<keyword evidence="6 13" id="KW-0548">Nucleotidyltransferase</keyword>
<dbReference type="GO" id="GO:0009231">
    <property type="term" value="P:riboflavin biosynthetic process"/>
    <property type="evidence" value="ECO:0007669"/>
    <property type="project" value="InterPro"/>
</dbReference>
<evidence type="ECO:0000256" key="8">
    <source>
        <dbReference type="ARBA" id="ARBA00022827"/>
    </source>
</evidence>
<dbReference type="RefSeq" id="WP_033490615.1">
    <property type="nucleotide sequence ID" value="NZ_CP006018.1"/>
</dbReference>
<keyword evidence="4" id="KW-0288">FMN</keyword>
<dbReference type="InterPro" id="IPR023465">
    <property type="entry name" value="Riboflavin_kinase_dom_sf"/>
</dbReference>
<evidence type="ECO:0000256" key="4">
    <source>
        <dbReference type="ARBA" id="ARBA00022643"/>
    </source>
</evidence>
<dbReference type="EC" id="2.7.1.26" evidence="13"/>
<dbReference type="Proteomes" id="UP000028569">
    <property type="component" value="Chromosome"/>
</dbReference>
<dbReference type="PANTHER" id="PTHR22749">
    <property type="entry name" value="RIBOFLAVIN KINASE/FMN ADENYLYLTRANSFERASE"/>
    <property type="match status" value="1"/>
</dbReference>
<dbReference type="GO" id="GO:0005524">
    <property type="term" value="F:ATP binding"/>
    <property type="evidence" value="ECO:0007669"/>
    <property type="project" value="UniProtKB-KW"/>
</dbReference>
<name>A0A087VVG2_9BIFI</name>
<keyword evidence="5 13" id="KW-0808">Transferase</keyword>
<keyword evidence="8" id="KW-0274">FAD</keyword>
<dbReference type="EMBL" id="CP006018">
    <property type="protein sequence ID" value="AIC92324.1"/>
    <property type="molecule type" value="Genomic_DNA"/>
</dbReference>
<dbReference type="Gene3D" id="2.40.30.30">
    <property type="entry name" value="Riboflavin kinase-like"/>
    <property type="match status" value="1"/>
</dbReference>
<dbReference type="SUPFAM" id="SSF52374">
    <property type="entry name" value="Nucleotidylyl transferase"/>
    <property type="match status" value="1"/>
</dbReference>
<dbReference type="GO" id="GO:0003919">
    <property type="term" value="F:FMN adenylyltransferase activity"/>
    <property type="evidence" value="ECO:0007669"/>
    <property type="project" value="UniProtKB-EC"/>
</dbReference>
<comment type="pathway">
    <text evidence="1">Cofactor biosynthesis; FAD biosynthesis; FAD from FMN: step 1/1.</text>
</comment>
<accession>A0A087VVG2</accession>
<proteinExistence type="inferred from homology"/>
<dbReference type="GO" id="GO:0009398">
    <property type="term" value="P:FMN biosynthetic process"/>
    <property type="evidence" value="ECO:0007669"/>
    <property type="project" value="TreeGrafter"/>
</dbReference>
<dbReference type="Pfam" id="PF01687">
    <property type="entry name" value="Flavokinase"/>
    <property type="match status" value="1"/>
</dbReference>
<dbReference type="Pfam" id="PF06574">
    <property type="entry name" value="FAD_syn"/>
    <property type="match status" value="1"/>
</dbReference>
<dbReference type="InterPro" id="IPR023468">
    <property type="entry name" value="Riboflavin_kinase"/>
</dbReference>
<reference evidence="13 14" key="1">
    <citation type="journal article" date="2014" name="Appl. Environ. Microbiol.">
        <title>Genomic encyclopedia of type strains of the genus Bifidobacterium.</title>
        <authorList>
            <person name="Milani C."/>
            <person name="Lugli G.A."/>
            <person name="Duranti S."/>
            <person name="Turroni F."/>
            <person name="Bottacini F."/>
            <person name="Mangifesta M."/>
            <person name="Sanchez B."/>
            <person name="Viappiani A."/>
            <person name="Mancabelli L."/>
            <person name="Taminiau B."/>
            <person name="Delcenserie V."/>
            <person name="Barrangou R."/>
            <person name="Margolles A."/>
            <person name="van Sinderen D."/>
            <person name="Ventura M."/>
        </authorList>
    </citation>
    <scope>NUCLEOTIDE SEQUENCE [LARGE SCALE GENOMIC DNA]</scope>
    <source>
        <strain evidence="13 14">LMG 11587</strain>
    </source>
</reference>
<evidence type="ECO:0000256" key="11">
    <source>
        <dbReference type="ARBA" id="ARBA00049494"/>
    </source>
</evidence>
<comment type="catalytic activity">
    <reaction evidence="11">
        <text>FMN + ATP + H(+) = FAD + diphosphate</text>
        <dbReference type="Rhea" id="RHEA:17237"/>
        <dbReference type="ChEBI" id="CHEBI:15378"/>
        <dbReference type="ChEBI" id="CHEBI:30616"/>
        <dbReference type="ChEBI" id="CHEBI:33019"/>
        <dbReference type="ChEBI" id="CHEBI:57692"/>
        <dbReference type="ChEBI" id="CHEBI:58210"/>
        <dbReference type="EC" id="2.7.7.2"/>
    </reaction>
</comment>
<dbReference type="UniPathway" id="UPA00277">
    <property type="reaction ID" value="UER00407"/>
</dbReference>
<comment type="similarity">
    <text evidence="2">Belongs to the RibF family.</text>
</comment>
<evidence type="ECO:0000256" key="6">
    <source>
        <dbReference type="ARBA" id="ARBA00022695"/>
    </source>
</evidence>
<evidence type="ECO:0000256" key="9">
    <source>
        <dbReference type="ARBA" id="ARBA00022840"/>
    </source>
</evidence>
<dbReference type="SMART" id="SM00904">
    <property type="entry name" value="Flavokinase"/>
    <property type="match status" value="1"/>
</dbReference>
<dbReference type="InterPro" id="IPR015864">
    <property type="entry name" value="FAD_synthase"/>
</dbReference>
<evidence type="ECO:0000313" key="14">
    <source>
        <dbReference type="Proteomes" id="UP000028569"/>
    </source>
</evidence>